<organism evidence="1 2">
    <name type="scientific">Mesorhizobium hungaricum</name>
    <dbReference type="NCBI Taxonomy" id="1566387"/>
    <lineage>
        <taxon>Bacteria</taxon>
        <taxon>Pseudomonadati</taxon>
        <taxon>Pseudomonadota</taxon>
        <taxon>Alphaproteobacteria</taxon>
        <taxon>Hyphomicrobiales</taxon>
        <taxon>Phyllobacteriaceae</taxon>
        <taxon>Mesorhizobium</taxon>
    </lineage>
</organism>
<dbReference type="STRING" id="1566387.QV13_17020"/>
<name>A0A1C2DPM3_9HYPH</name>
<evidence type="ECO:0008006" key="3">
    <source>
        <dbReference type="Google" id="ProtNLM"/>
    </source>
</evidence>
<dbReference type="Gene3D" id="1.10.238.160">
    <property type="match status" value="1"/>
</dbReference>
<dbReference type="AlphaFoldDB" id="A0A1C2DPM3"/>
<reference evidence="1 2" key="1">
    <citation type="submission" date="2016-08" db="EMBL/GenBank/DDBJ databases">
        <title>Whole genome sequence of Mesorhizobium sp. strain UASWS1009 isolated from industrial sewage.</title>
        <authorList>
            <person name="Crovadore J."/>
            <person name="Calmin G."/>
            <person name="Chablais R."/>
            <person name="Cochard B."/>
            <person name="Lefort F."/>
        </authorList>
    </citation>
    <scope>NUCLEOTIDE SEQUENCE [LARGE SCALE GENOMIC DNA]</scope>
    <source>
        <strain evidence="1 2">UASWS1009</strain>
    </source>
</reference>
<sequence>MARPNSYSKPADHSRPPSYITCSTLARELEVSESTVYEMVRRGVLPQPVKLSNGCVRWCWADVESALGSLSVGCASEVAGDPFLAGLKNVASPA</sequence>
<evidence type="ECO:0000313" key="2">
    <source>
        <dbReference type="Proteomes" id="UP000094412"/>
    </source>
</evidence>
<comment type="caution">
    <text evidence="1">The sequence shown here is derived from an EMBL/GenBank/DDBJ whole genome shotgun (WGS) entry which is preliminary data.</text>
</comment>
<dbReference type="OrthoDB" id="1525365at2"/>
<dbReference type="SUPFAM" id="SSF46955">
    <property type="entry name" value="Putative DNA-binding domain"/>
    <property type="match status" value="1"/>
</dbReference>
<keyword evidence="2" id="KW-1185">Reference proteome</keyword>
<protein>
    <recommendedName>
        <fullName evidence="3">Transcriptional regulator</fullName>
    </recommendedName>
</protein>
<dbReference type="Proteomes" id="UP000094412">
    <property type="component" value="Unassembled WGS sequence"/>
</dbReference>
<evidence type="ECO:0000313" key="1">
    <source>
        <dbReference type="EMBL" id="OCX16633.1"/>
    </source>
</evidence>
<dbReference type="EMBL" id="MDEO01000033">
    <property type="protein sequence ID" value="OCX16633.1"/>
    <property type="molecule type" value="Genomic_DNA"/>
</dbReference>
<dbReference type="InterPro" id="IPR009061">
    <property type="entry name" value="DNA-bd_dom_put_sf"/>
</dbReference>
<accession>A0A1C2DPM3</accession>
<proteinExistence type="predicted"/>
<gene>
    <name evidence="1" type="ORF">QV13_17020</name>
</gene>